<reference evidence="6 7" key="1">
    <citation type="submission" date="2021-11" db="EMBL/GenBank/DDBJ databases">
        <title>Black yeast isolated from Biological Soil Crust.</title>
        <authorList>
            <person name="Kurbessoian T."/>
        </authorList>
    </citation>
    <scope>NUCLEOTIDE SEQUENCE [LARGE SCALE GENOMIC DNA]</scope>
    <source>
        <strain evidence="6 7">CCFEE 5522</strain>
    </source>
</reference>
<comment type="caution">
    <text evidence="6">The sequence shown here is derived from an EMBL/GenBank/DDBJ whole genome shotgun (WGS) entry which is preliminary data.</text>
</comment>
<dbReference type="InterPro" id="IPR018856">
    <property type="entry name" value="Stn1_N"/>
</dbReference>
<dbReference type="AlphaFoldDB" id="A0AAV9JLU5"/>
<protein>
    <recommendedName>
        <fullName evidence="5">CST complex subunit Stn1 N-terminal domain-containing protein</fullName>
    </recommendedName>
</protein>
<evidence type="ECO:0000313" key="6">
    <source>
        <dbReference type="EMBL" id="KAK4545977.1"/>
    </source>
</evidence>
<evidence type="ECO:0000256" key="3">
    <source>
        <dbReference type="ARBA" id="ARBA00022895"/>
    </source>
</evidence>
<sequence length="271" mass="31206">MGEAKPQNVKRPIAPVPPPPQIYPRRYFEASPTWFAWNKLTAADIHALRTERGFEGQKIYFHLNHPIQFVTVVGLLVEIEGIADGKYTLLTLDDGSGECMVVKVRRRVLAKGDEAEYPSNTEVDNVDVHVNLALPAVFLDNKPVGLGDVIKAKGTIDSFRGVRQLDLKRMFTVKDTNAEAQAWSQTAQWKRETLSQPWILTQSERDTVDENIRQEEKKDRERARRKKEWNAKISDKRRRHDEKQEIKRREKEAKYNDGALKGSHIILAPWE</sequence>
<feature type="compositionally biased region" description="Basic and acidic residues" evidence="4">
    <location>
        <begin position="241"/>
        <end position="255"/>
    </location>
</feature>
<accession>A0AAV9JLU5</accession>
<evidence type="ECO:0000256" key="1">
    <source>
        <dbReference type="ARBA" id="ARBA00004574"/>
    </source>
</evidence>
<dbReference type="GO" id="GO:0000781">
    <property type="term" value="C:chromosome, telomeric region"/>
    <property type="evidence" value="ECO:0007669"/>
    <property type="project" value="UniProtKB-SubCell"/>
</dbReference>
<evidence type="ECO:0000256" key="2">
    <source>
        <dbReference type="ARBA" id="ARBA00022454"/>
    </source>
</evidence>
<keyword evidence="7" id="KW-1185">Reference proteome</keyword>
<comment type="subcellular location">
    <subcellularLocation>
        <location evidence="1">Chromosome</location>
        <location evidence="1">Telomere</location>
    </subcellularLocation>
</comment>
<dbReference type="InterPro" id="IPR012340">
    <property type="entry name" value="NA-bd_OB-fold"/>
</dbReference>
<keyword evidence="3" id="KW-0779">Telomere</keyword>
<keyword evidence="2" id="KW-0158">Chromosome</keyword>
<dbReference type="CDD" id="cd03524">
    <property type="entry name" value="RPA2_OBF_family"/>
    <property type="match status" value="1"/>
</dbReference>
<dbReference type="SUPFAM" id="SSF50249">
    <property type="entry name" value="Nucleic acid-binding proteins"/>
    <property type="match status" value="1"/>
</dbReference>
<organism evidence="6 7">
    <name type="scientific">Oleoguttula mirabilis</name>
    <dbReference type="NCBI Taxonomy" id="1507867"/>
    <lineage>
        <taxon>Eukaryota</taxon>
        <taxon>Fungi</taxon>
        <taxon>Dikarya</taxon>
        <taxon>Ascomycota</taxon>
        <taxon>Pezizomycotina</taxon>
        <taxon>Dothideomycetes</taxon>
        <taxon>Dothideomycetidae</taxon>
        <taxon>Mycosphaerellales</taxon>
        <taxon>Teratosphaeriaceae</taxon>
        <taxon>Oleoguttula</taxon>
    </lineage>
</organism>
<evidence type="ECO:0000313" key="7">
    <source>
        <dbReference type="Proteomes" id="UP001324427"/>
    </source>
</evidence>
<dbReference type="Proteomes" id="UP001324427">
    <property type="component" value="Unassembled WGS sequence"/>
</dbReference>
<feature type="domain" description="CST complex subunit Stn1 N-terminal" evidence="5">
    <location>
        <begin position="57"/>
        <end position="108"/>
    </location>
</feature>
<evidence type="ECO:0000259" key="5">
    <source>
        <dbReference type="Pfam" id="PF10451"/>
    </source>
</evidence>
<evidence type="ECO:0000256" key="4">
    <source>
        <dbReference type="SAM" id="MobiDB-lite"/>
    </source>
</evidence>
<feature type="compositionally biased region" description="Basic and acidic residues" evidence="4">
    <location>
        <begin position="210"/>
        <end position="234"/>
    </location>
</feature>
<name>A0AAV9JLU5_9PEZI</name>
<dbReference type="Gene3D" id="2.40.50.140">
    <property type="entry name" value="Nucleic acid-binding proteins"/>
    <property type="match status" value="1"/>
</dbReference>
<dbReference type="Pfam" id="PF10451">
    <property type="entry name" value="Stn1"/>
    <property type="match status" value="1"/>
</dbReference>
<proteinExistence type="predicted"/>
<gene>
    <name evidence="6" type="ORF">LTR36_002541</name>
</gene>
<dbReference type="EMBL" id="JAVFHQ010000017">
    <property type="protein sequence ID" value="KAK4545977.1"/>
    <property type="molecule type" value="Genomic_DNA"/>
</dbReference>
<feature type="region of interest" description="Disordered" evidence="4">
    <location>
        <begin position="210"/>
        <end position="258"/>
    </location>
</feature>